<dbReference type="EMBL" id="FCOW01000007">
    <property type="protein sequence ID" value="CVK19005.1"/>
    <property type="molecule type" value="Genomic_DNA"/>
</dbReference>
<name>A0ABP2C4K8_9FIRM</name>
<dbReference type="Proteomes" id="UP000245702">
    <property type="component" value="Unassembled WGS sequence"/>
</dbReference>
<evidence type="ECO:0000313" key="2">
    <source>
        <dbReference type="Proteomes" id="UP000245702"/>
    </source>
</evidence>
<proteinExistence type="predicted"/>
<organism evidence="1 2">
    <name type="scientific">Sporomusa sphaeroides DSM 2875</name>
    <dbReference type="NCBI Taxonomy" id="1337886"/>
    <lineage>
        <taxon>Bacteria</taxon>
        <taxon>Bacillati</taxon>
        <taxon>Bacillota</taxon>
        <taxon>Negativicutes</taxon>
        <taxon>Selenomonadales</taxon>
        <taxon>Sporomusaceae</taxon>
        <taxon>Sporomusa</taxon>
    </lineage>
</organism>
<protein>
    <submittedName>
        <fullName evidence="1">Uncharacterized protein</fullName>
    </submittedName>
</protein>
<dbReference type="RefSeq" id="WP_075752277.1">
    <property type="nucleotide sequence ID" value="NZ_CP146991.1"/>
</dbReference>
<reference evidence="1 2" key="1">
    <citation type="submission" date="2016-01" db="EMBL/GenBank/DDBJ databases">
        <authorList>
            <person name="Brown R."/>
        </authorList>
    </citation>
    <scope>NUCLEOTIDE SEQUENCE [LARGE SCALE GENOMIC DNA]</scope>
    <source>
        <strain evidence="1">Sporomusa sphaeroides DSM 2875</strain>
    </source>
</reference>
<comment type="caution">
    <text evidence="1">The sequence shown here is derived from an EMBL/GenBank/DDBJ whole genome shotgun (WGS) entry which is preliminary data.</text>
</comment>
<keyword evidence="2" id="KW-1185">Reference proteome</keyword>
<gene>
    <name evidence="1" type="ORF">SSPH_01649</name>
</gene>
<accession>A0ABP2C4K8</accession>
<sequence>MLLRFSAGSDEWITQSNKLKLLLSDQRFAWYAAAAKSPADPATKLATEVLQGIYIFETTDAQQVSFELSRAIKAMVVARDKDIPWKVAEKSAKVDIAGLKVSRIDLTFRDKDKSKTHDGRRKSVQVEDNLKQFFGSETVSLYLLPYNQQTLVLGIGQAEPILGLTIAALKTGAHWRMIRGSAKLQSG</sequence>
<evidence type="ECO:0000313" key="1">
    <source>
        <dbReference type="EMBL" id="CVK19005.1"/>
    </source>
</evidence>